<evidence type="ECO:0000313" key="2">
    <source>
        <dbReference type="EMBL" id="MBN8661358.1"/>
    </source>
</evidence>
<dbReference type="Proteomes" id="UP000664277">
    <property type="component" value="Unassembled WGS sequence"/>
</dbReference>
<dbReference type="Gene3D" id="3.20.80.10">
    <property type="entry name" value="Regulatory factor, effector binding domain"/>
    <property type="match status" value="1"/>
</dbReference>
<sequence>MQPQIVERKQAYAVGLGKSFAPQDSQAIKALWDEFSKRAHEIESQSEIAYGVCAADHPEIKFEENCCMVYVAAKEAEADTTVPPGMVKIKLESGAYARFTHKGPIDEIGSTVGYIWGEWQPQAPYQRRSAPDFELYDHRFDPASQTSEVDIYVPLERIEED</sequence>
<organism evidence="2 3">
    <name type="scientific">Candidatus Obscuribacter phosphatis</name>
    <dbReference type="NCBI Taxonomy" id="1906157"/>
    <lineage>
        <taxon>Bacteria</taxon>
        <taxon>Bacillati</taxon>
        <taxon>Candidatus Melainabacteria</taxon>
        <taxon>Candidatus Obscuribacterales</taxon>
        <taxon>Candidatus Obscuribacteraceae</taxon>
        <taxon>Candidatus Obscuribacter</taxon>
    </lineage>
</organism>
<dbReference type="EMBL" id="JAFLCK010000019">
    <property type="protein sequence ID" value="MBN8661358.1"/>
    <property type="molecule type" value="Genomic_DNA"/>
</dbReference>
<evidence type="ECO:0000259" key="1">
    <source>
        <dbReference type="SMART" id="SM00871"/>
    </source>
</evidence>
<name>A0A8J7PGX1_9BACT</name>
<comment type="caution">
    <text evidence="2">The sequence shown here is derived from an EMBL/GenBank/DDBJ whole genome shotgun (WGS) entry which is preliminary data.</text>
</comment>
<dbReference type="InterPro" id="IPR011256">
    <property type="entry name" value="Reg_factor_effector_dom_sf"/>
</dbReference>
<dbReference type="AlphaFoldDB" id="A0A8J7PGX1"/>
<proteinExistence type="predicted"/>
<dbReference type="InterPro" id="IPR053182">
    <property type="entry name" value="YobU-like_regulator"/>
</dbReference>
<dbReference type="PANTHER" id="PTHR36444:SF2">
    <property type="entry name" value="TRANSCRIPTIONAL REGULATOR PROTEIN YOBU-RELATED"/>
    <property type="match status" value="1"/>
</dbReference>
<dbReference type="InterPro" id="IPR010499">
    <property type="entry name" value="AraC_E-bd"/>
</dbReference>
<dbReference type="SUPFAM" id="SSF55136">
    <property type="entry name" value="Probable bacterial effector-binding domain"/>
    <property type="match status" value="1"/>
</dbReference>
<reference evidence="2" key="1">
    <citation type="submission" date="2021-02" db="EMBL/GenBank/DDBJ databases">
        <title>Genome-Resolved Metagenomics of a Microbial Community Performing Photosynthetic Biological Nutrient Removal.</title>
        <authorList>
            <person name="Mcdaniel E.A."/>
        </authorList>
    </citation>
    <scope>NUCLEOTIDE SEQUENCE</scope>
    <source>
        <strain evidence="2">UWPOB_OBS1</strain>
    </source>
</reference>
<dbReference type="Pfam" id="PF06445">
    <property type="entry name" value="GyrI-like"/>
    <property type="match status" value="1"/>
</dbReference>
<feature type="domain" description="AraC effector-binding" evidence="1">
    <location>
        <begin position="1"/>
        <end position="156"/>
    </location>
</feature>
<dbReference type="SMART" id="SM00871">
    <property type="entry name" value="AraC_E_bind"/>
    <property type="match status" value="1"/>
</dbReference>
<accession>A0A8J7PGX1</accession>
<protein>
    <submittedName>
        <fullName evidence="2">AraC family transcriptional regulator</fullName>
    </submittedName>
</protein>
<dbReference type="PANTHER" id="PTHR36444">
    <property type="entry name" value="TRANSCRIPTIONAL REGULATOR PROTEIN YOBU-RELATED"/>
    <property type="match status" value="1"/>
</dbReference>
<dbReference type="InterPro" id="IPR029442">
    <property type="entry name" value="GyrI-like"/>
</dbReference>
<evidence type="ECO:0000313" key="3">
    <source>
        <dbReference type="Proteomes" id="UP000664277"/>
    </source>
</evidence>
<gene>
    <name evidence="2" type="ORF">J0M35_13410</name>
</gene>